<gene>
    <name evidence="3" type="ORF">BTN85_1900</name>
</gene>
<feature type="transmembrane region" description="Helical" evidence="1">
    <location>
        <begin position="9"/>
        <end position="33"/>
    </location>
</feature>
<comment type="caution">
    <text evidence="3">The sequence shown here is derived from an EMBL/GenBank/DDBJ whole genome shotgun (WGS) entry which is preliminary data.</text>
</comment>
<feature type="transmembrane region" description="Helical" evidence="1">
    <location>
        <begin position="48"/>
        <end position="65"/>
    </location>
</feature>
<dbReference type="SUPFAM" id="SSF48317">
    <property type="entry name" value="Acid phosphatase/Vanadium-dependent haloperoxidase"/>
    <property type="match status" value="1"/>
</dbReference>
<feature type="transmembrane region" description="Helical" evidence="1">
    <location>
        <begin position="158"/>
        <end position="176"/>
    </location>
</feature>
<organism evidence="3 4">
    <name type="scientific">Methanohalarchaeum thermophilum</name>
    <dbReference type="NCBI Taxonomy" id="1903181"/>
    <lineage>
        <taxon>Archaea</taxon>
        <taxon>Methanobacteriati</taxon>
        <taxon>Methanobacteriota</taxon>
        <taxon>Methanonatronarchaeia</taxon>
        <taxon>Methanonatronarchaeales</taxon>
        <taxon>Methanonatronarchaeaceae</taxon>
        <taxon>Candidatus Methanohalarchaeum</taxon>
    </lineage>
</organism>
<keyword evidence="1" id="KW-0472">Membrane</keyword>
<dbReference type="CDD" id="cd01610">
    <property type="entry name" value="PAP2_like"/>
    <property type="match status" value="1"/>
</dbReference>
<dbReference type="InParanoid" id="A0A1Q6DSE9"/>
<accession>A0A1Q6DSE9</accession>
<feature type="transmembrane region" description="Helical" evidence="1">
    <location>
        <begin position="133"/>
        <end position="152"/>
    </location>
</feature>
<dbReference type="AlphaFoldDB" id="A0A1Q6DSE9"/>
<keyword evidence="1" id="KW-1133">Transmembrane helix</keyword>
<evidence type="ECO:0000256" key="1">
    <source>
        <dbReference type="SAM" id="Phobius"/>
    </source>
</evidence>
<sequence>MELPSLLKFLAGLVTQLGDIGFIILFLVFFYLLDGKRFSLTDNRSKSFFYLSTIFVVSVVLTFFLKNLFRLPRPPSASAEVAPIWMKGWIEEIYISMTTGSGYGFPSGHSLISTSFYLGLAHVVKKGTRKVRFSLALLIVTVVCLTRILLGVHYLLDVAVGFLIGLFLFFAITLLIKPAE</sequence>
<protein>
    <submittedName>
        <fullName evidence="3">Membrane-associated phospholipid phosphatase PgpB</fullName>
    </submittedName>
</protein>
<proteinExistence type="predicted"/>
<dbReference type="InterPro" id="IPR000326">
    <property type="entry name" value="PAP2/HPO"/>
</dbReference>
<evidence type="ECO:0000313" key="3">
    <source>
        <dbReference type="EMBL" id="OKY77252.1"/>
    </source>
</evidence>
<dbReference type="Gene3D" id="1.20.144.10">
    <property type="entry name" value="Phosphatidic acid phosphatase type 2/haloperoxidase"/>
    <property type="match status" value="1"/>
</dbReference>
<name>A0A1Q6DSE9_METT1</name>
<feature type="domain" description="Phosphatidic acid phosphatase type 2/haloperoxidase" evidence="2">
    <location>
        <begin position="49"/>
        <end position="173"/>
    </location>
</feature>
<evidence type="ECO:0000259" key="2">
    <source>
        <dbReference type="SMART" id="SM00014"/>
    </source>
</evidence>
<reference evidence="3" key="1">
    <citation type="submission" date="2016-12" db="EMBL/GenBank/DDBJ databases">
        <title>Discovery of methanogenic haloarchaea.</title>
        <authorList>
            <person name="Sorokin D.Y."/>
            <person name="Makarova K.S."/>
            <person name="Abbas B."/>
            <person name="Ferrer M."/>
            <person name="Golyshin P.N."/>
        </authorList>
    </citation>
    <scope>NUCLEOTIDE SEQUENCE [LARGE SCALE GENOMIC DNA]</scope>
    <source>
        <strain evidence="3">HMET1</strain>
    </source>
</reference>
<dbReference type="PANTHER" id="PTHR14969">
    <property type="entry name" value="SPHINGOSINE-1-PHOSPHATE PHOSPHOHYDROLASE"/>
    <property type="match status" value="1"/>
</dbReference>
<dbReference type="Pfam" id="PF01569">
    <property type="entry name" value="PAP2"/>
    <property type="match status" value="1"/>
</dbReference>
<dbReference type="EMBL" id="MSDW01000002">
    <property type="protein sequence ID" value="OKY77252.1"/>
    <property type="molecule type" value="Genomic_DNA"/>
</dbReference>
<keyword evidence="1" id="KW-0812">Transmembrane</keyword>
<dbReference type="SMART" id="SM00014">
    <property type="entry name" value="acidPPc"/>
    <property type="match status" value="1"/>
</dbReference>
<dbReference type="Proteomes" id="UP000185744">
    <property type="component" value="Unassembled WGS sequence"/>
</dbReference>
<dbReference type="InterPro" id="IPR036938">
    <property type="entry name" value="PAP2/HPO_sf"/>
</dbReference>
<keyword evidence="4" id="KW-1185">Reference proteome</keyword>
<evidence type="ECO:0000313" key="4">
    <source>
        <dbReference type="Proteomes" id="UP000185744"/>
    </source>
</evidence>
<dbReference type="PANTHER" id="PTHR14969:SF13">
    <property type="entry name" value="AT30094P"/>
    <property type="match status" value="1"/>
</dbReference>